<dbReference type="Gene3D" id="2.40.70.10">
    <property type="entry name" value="Acid Proteases"/>
    <property type="match status" value="1"/>
</dbReference>
<dbReference type="Pfam" id="PF05618">
    <property type="entry name" value="Zn_protease"/>
    <property type="match status" value="1"/>
</dbReference>
<dbReference type="InterPro" id="IPR021109">
    <property type="entry name" value="Peptidase_aspartic_dom_sf"/>
</dbReference>
<reference evidence="2 3" key="1">
    <citation type="submission" date="2019-02" db="EMBL/GenBank/DDBJ databases">
        <title>Deep-cultivation of Planctomycetes and their phenomic and genomic characterization uncovers novel biology.</title>
        <authorList>
            <person name="Wiegand S."/>
            <person name="Jogler M."/>
            <person name="Boedeker C."/>
            <person name="Pinto D."/>
            <person name="Vollmers J."/>
            <person name="Rivas-Marin E."/>
            <person name="Kohn T."/>
            <person name="Peeters S.H."/>
            <person name="Heuer A."/>
            <person name="Rast P."/>
            <person name="Oberbeckmann S."/>
            <person name="Bunk B."/>
            <person name="Jeske O."/>
            <person name="Meyerdierks A."/>
            <person name="Storesund J.E."/>
            <person name="Kallscheuer N."/>
            <person name="Luecker S."/>
            <person name="Lage O.M."/>
            <person name="Pohl T."/>
            <person name="Merkel B.J."/>
            <person name="Hornburger P."/>
            <person name="Mueller R.-W."/>
            <person name="Bruemmer F."/>
            <person name="Labrenz M."/>
            <person name="Spormann A.M."/>
            <person name="Op Den Camp H."/>
            <person name="Overmann J."/>
            <person name="Amann R."/>
            <person name="Jetten M.S.M."/>
            <person name="Mascher T."/>
            <person name="Medema M.H."/>
            <person name="Devos D.P."/>
            <person name="Kaster A.-K."/>
            <person name="Ovreas L."/>
            <person name="Rohde M."/>
            <person name="Galperin M.Y."/>
            <person name="Jogler C."/>
        </authorList>
    </citation>
    <scope>NUCLEOTIDE SEQUENCE [LARGE SCALE GENOMIC DNA]</scope>
    <source>
        <strain evidence="2 3">Pla52n</strain>
    </source>
</reference>
<dbReference type="RefSeq" id="WP_146520970.1">
    <property type="nucleotide sequence ID" value="NZ_CP151726.1"/>
</dbReference>
<dbReference type="InterPro" id="IPR008503">
    <property type="entry name" value="Asp_endopeptidase"/>
</dbReference>
<accession>A0A5C6ASM6</accession>
<dbReference type="PANTHER" id="PTHR38037">
    <property type="entry name" value="ZN_PROTEASE DOMAIN-CONTAINING PROTEIN"/>
    <property type="match status" value="1"/>
</dbReference>
<proteinExistence type="predicted"/>
<keyword evidence="3" id="KW-1185">Reference proteome</keyword>
<dbReference type="SUPFAM" id="SSF50630">
    <property type="entry name" value="Acid proteases"/>
    <property type="match status" value="1"/>
</dbReference>
<dbReference type="AlphaFoldDB" id="A0A5C6ASM6"/>
<sequence length="160" mass="18054">MTEGNPLINPNVRLLPCIGWREWVMLPSLRLPPIKAKIDTGARSSSLDAFNICEIEINGVPSIQFNVHPVQRSKSHVAQCVAPIHDIRSVRSSSGQVSTRFVIVTTVRWKRSEWEVELTLADRSKMGFRMLLGREALRGRLSVDPGRSFLGGRIKKRKKL</sequence>
<evidence type="ECO:0000313" key="2">
    <source>
        <dbReference type="EMBL" id="TWU02690.1"/>
    </source>
</evidence>
<gene>
    <name evidence="2" type="ORF">Pla52n_37480</name>
</gene>
<evidence type="ECO:0000259" key="1">
    <source>
        <dbReference type="Pfam" id="PF05618"/>
    </source>
</evidence>
<feature type="domain" description="Retropepsin-like aspartic endopeptidase" evidence="1">
    <location>
        <begin position="18"/>
        <end position="150"/>
    </location>
</feature>
<dbReference type="EMBL" id="SJPN01000004">
    <property type="protein sequence ID" value="TWU02690.1"/>
    <property type="molecule type" value="Genomic_DNA"/>
</dbReference>
<organism evidence="2 3">
    <name type="scientific">Stieleria varia</name>
    <dbReference type="NCBI Taxonomy" id="2528005"/>
    <lineage>
        <taxon>Bacteria</taxon>
        <taxon>Pseudomonadati</taxon>
        <taxon>Planctomycetota</taxon>
        <taxon>Planctomycetia</taxon>
        <taxon>Pirellulales</taxon>
        <taxon>Pirellulaceae</taxon>
        <taxon>Stieleria</taxon>
    </lineage>
</organism>
<dbReference type="Proteomes" id="UP000320176">
    <property type="component" value="Unassembled WGS sequence"/>
</dbReference>
<dbReference type="PANTHER" id="PTHR38037:SF1">
    <property type="entry name" value="ATP-DEPENDENT ZINC PROTEASE DOMAIN-CONTAINING PROTEIN-RELATED"/>
    <property type="match status" value="1"/>
</dbReference>
<protein>
    <recommendedName>
        <fullName evidence="1">Retropepsin-like aspartic endopeptidase domain-containing protein</fullName>
    </recommendedName>
</protein>
<name>A0A5C6ASM6_9BACT</name>
<evidence type="ECO:0000313" key="3">
    <source>
        <dbReference type="Proteomes" id="UP000320176"/>
    </source>
</evidence>
<dbReference type="OrthoDB" id="9782977at2"/>
<comment type="caution">
    <text evidence="2">The sequence shown here is derived from an EMBL/GenBank/DDBJ whole genome shotgun (WGS) entry which is preliminary data.</text>
</comment>